<proteinExistence type="predicted"/>
<dbReference type="EMBL" id="QUAC01000357">
    <property type="protein sequence ID" value="REK86085.1"/>
    <property type="molecule type" value="Genomic_DNA"/>
</dbReference>
<keyword evidence="1" id="KW-1133">Transmembrane helix</keyword>
<evidence type="ECO:0000313" key="3">
    <source>
        <dbReference type="Proteomes" id="UP000262477"/>
    </source>
</evidence>
<protein>
    <submittedName>
        <fullName evidence="2">MFS transporter</fullName>
    </submittedName>
</protein>
<sequence length="55" mass="5691">RRRPPGWSRAPGPAPYALPWAAAGVVAVGLALHLAVGRRSRVAAGVSTLGCYEHS</sequence>
<feature type="non-terminal residue" evidence="2">
    <location>
        <position position="1"/>
    </location>
</feature>
<evidence type="ECO:0000313" key="2">
    <source>
        <dbReference type="EMBL" id="REK86085.1"/>
    </source>
</evidence>
<feature type="transmembrane region" description="Helical" evidence="1">
    <location>
        <begin position="16"/>
        <end position="36"/>
    </location>
</feature>
<keyword evidence="1" id="KW-0812">Transmembrane</keyword>
<accession>A0A371PUE4</accession>
<keyword evidence="1" id="KW-0472">Membrane</keyword>
<comment type="caution">
    <text evidence="2">The sequence shown here is derived from an EMBL/GenBank/DDBJ whole genome shotgun (WGS) entry which is preliminary data.</text>
</comment>
<dbReference type="AlphaFoldDB" id="A0A371PUE4"/>
<name>A0A371PUE4_STRIH</name>
<reference evidence="2 3" key="1">
    <citation type="submission" date="2018-08" db="EMBL/GenBank/DDBJ databases">
        <title>Streptomyces NEAU-D10 sp. nov., a novel Actinomycete isolated from soil.</title>
        <authorList>
            <person name="Jin L."/>
        </authorList>
    </citation>
    <scope>NUCLEOTIDE SEQUENCE [LARGE SCALE GENOMIC DNA]</scope>
    <source>
        <strain evidence="2 3">NEAU-D10</strain>
    </source>
</reference>
<dbReference type="Proteomes" id="UP000262477">
    <property type="component" value="Unassembled WGS sequence"/>
</dbReference>
<keyword evidence="3" id="KW-1185">Reference proteome</keyword>
<organism evidence="2 3">
    <name type="scientific">Streptomyces inhibens</name>
    <dbReference type="NCBI Taxonomy" id="2293571"/>
    <lineage>
        <taxon>Bacteria</taxon>
        <taxon>Bacillati</taxon>
        <taxon>Actinomycetota</taxon>
        <taxon>Actinomycetes</taxon>
        <taxon>Kitasatosporales</taxon>
        <taxon>Streptomycetaceae</taxon>
        <taxon>Streptomyces</taxon>
    </lineage>
</organism>
<gene>
    <name evidence="2" type="ORF">DY245_34485</name>
</gene>
<evidence type="ECO:0000256" key="1">
    <source>
        <dbReference type="SAM" id="Phobius"/>
    </source>
</evidence>